<dbReference type="CDD" id="cd01309">
    <property type="entry name" value="Met_dep_hydrolase_C"/>
    <property type="match status" value="1"/>
</dbReference>
<dbReference type="PANTHER" id="PTHR43135:SF3">
    <property type="entry name" value="ALPHA-D-RIBOSE 1-METHYLPHOSPHONATE 5-TRIPHOSPHATE DIPHOSPHATASE"/>
    <property type="match status" value="1"/>
</dbReference>
<proteinExistence type="predicted"/>
<dbReference type="InterPro" id="IPR051781">
    <property type="entry name" value="Metallo-dep_Hydrolase"/>
</dbReference>
<dbReference type="InterPro" id="IPR032466">
    <property type="entry name" value="Metal_Hydrolase"/>
</dbReference>
<gene>
    <name evidence="2" type="ORF">KK060_16860</name>
</gene>
<protein>
    <submittedName>
        <fullName evidence="2">Amidohydrolase</fullName>
    </submittedName>
</protein>
<keyword evidence="3" id="KW-1185">Reference proteome</keyword>
<reference evidence="2 3" key="1">
    <citation type="submission" date="2021-05" db="EMBL/GenBank/DDBJ databases">
        <title>A Polyphasic approach of four new species of the genus Ohtaekwangia: Ohtaekwangia histidinii sp. nov., Ohtaekwangia cretensis sp. nov., Ohtaekwangia indiensis sp. nov., Ohtaekwangia reichenbachii sp. nov. from diverse environment.</title>
        <authorList>
            <person name="Octaviana S."/>
        </authorList>
    </citation>
    <scope>NUCLEOTIDE SEQUENCE [LARGE SCALE GENOMIC DNA]</scope>
    <source>
        <strain evidence="2 3">PWU20</strain>
    </source>
</reference>
<dbReference type="PANTHER" id="PTHR43135">
    <property type="entry name" value="ALPHA-D-RIBOSE 1-METHYLPHOSPHONATE 5-TRIPHOSPHATE DIPHOSPHATASE"/>
    <property type="match status" value="1"/>
</dbReference>
<dbReference type="EMBL" id="JAHESD010000043">
    <property type="protein sequence ID" value="MBT1704967.1"/>
    <property type="molecule type" value="Genomic_DNA"/>
</dbReference>
<comment type="caution">
    <text evidence="2">The sequence shown here is derived from an EMBL/GenBank/DDBJ whole genome shotgun (WGS) entry which is preliminary data.</text>
</comment>
<dbReference type="InterPro" id="IPR006680">
    <property type="entry name" value="Amidohydro-rel"/>
</dbReference>
<dbReference type="InterPro" id="IPR011059">
    <property type="entry name" value="Metal-dep_hydrolase_composite"/>
</dbReference>
<name>A0ABS5VU64_9BACT</name>
<dbReference type="Pfam" id="PF01979">
    <property type="entry name" value="Amidohydro_1"/>
    <property type="match status" value="1"/>
</dbReference>
<organism evidence="2 3">
    <name type="scientific">Chryseosolibacter indicus</name>
    <dbReference type="NCBI Taxonomy" id="2782351"/>
    <lineage>
        <taxon>Bacteria</taxon>
        <taxon>Pseudomonadati</taxon>
        <taxon>Bacteroidota</taxon>
        <taxon>Cytophagia</taxon>
        <taxon>Cytophagales</taxon>
        <taxon>Chryseotaleaceae</taxon>
        <taxon>Chryseosolibacter</taxon>
    </lineage>
</organism>
<dbReference type="Proteomes" id="UP000772618">
    <property type="component" value="Unassembled WGS sequence"/>
</dbReference>
<accession>A0ABS5VU64</accession>
<evidence type="ECO:0000313" key="3">
    <source>
        <dbReference type="Proteomes" id="UP000772618"/>
    </source>
</evidence>
<dbReference type="SUPFAM" id="SSF51338">
    <property type="entry name" value="Composite domain of metallo-dependent hydrolases"/>
    <property type="match status" value="1"/>
</dbReference>
<dbReference type="Gene3D" id="3.20.20.140">
    <property type="entry name" value="Metal-dependent hydrolases"/>
    <property type="match status" value="1"/>
</dbReference>
<dbReference type="RefSeq" id="WP_254154925.1">
    <property type="nucleotide sequence ID" value="NZ_JAHESD010000043.1"/>
</dbReference>
<sequence>MKKIILMICLSIFINEIKAQSQQGNMLIKNGTVLTVTKGTLEATDVLVRNGKIAQIGKNISAPSGFSVVDATGMFVMPGIIDAHSHAGIDAINEATSPVTSEVFTGDAINPFQMSLYRALAGGVTTIHAMHGSANAIGGQCETLKLRYGVKDPEQLRMEGAPRTIKFALGENPTRVHGGSGIVPRTRMGVEFVIRQAFSQAKEYMTQWDNYNKQKQQKGFRGMPPAYNARLETLAEILKGNIWIHCHSYRADELQMLLKVCKDFGIKKIVFQHVNEGFKVAPELAAYGAMASVFSDWWAYKLEVYYSTAYNAAILTKNGVVTSINSDDAELMRHLYHEAAKTQKYGALTDEEALSLITINPAKQLGIDNRVGSIEVGKEADIAIFNNHPLSIYTVPMMTIVDGVVRFDREKDPADMRIYVDPKQDLDAVSLQEDYQVDRCMEGAEFMFENIFGANLEE</sequence>
<feature type="domain" description="Amidohydrolase-related" evidence="1">
    <location>
        <begin position="75"/>
        <end position="391"/>
    </location>
</feature>
<evidence type="ECO:0000313" key="2">
    <source>
        <dbReference type="EMBL" id="MBT1704967.1"/>
    </source>
</evidence>
<evidence type="ECO:0000259" key="1">
    <source>
        <dbReference type="Pfam" id="PF01979"/>
    </source>
</evidence>
<dbReference type="SUPFAM" id="SSF51556">
    <property type="entry name" value="Metallo-dependent hydrolases"/>
    <property type="match status" value="1"/>
</dbReference>